<organism evidence="2 3">
    <name type="scientific">Chitinophaga costaii</name>
    <dbReference type="NCBI Taxonomy" id="1335309"/>
    <lineage>
        <taxon>Bacteria</taxon>
        <taxon>Pseudomonadati</taxon>
        <taxon>Bacteroidota</taxon>
        <taxon>Chitinophagia</taxon>
        <taxon>Chitinophagales</taxon>
        <taxon>Chitinophagaceae</taxon>
        <taxon>Chitinophaga</taxon>
    </lineage>
</organism>
<proteinExistence type="predicted"/>
<dbReference type="Proteomes" id="UP000242818">
    <property type="component" value="Unassembled WGS sequence"/>
</dbReference>
<gene>
    <name evidence="2" type="ORF">GA0116948_11556</name>
</gene>
<evidence type="ECO:0000313" key="2">
    <source>
        <dbReference type="EMBL" id="SCC56831.1"/>
    </source>
</evidence>
<protein>
    <submittedName>
        <fullName evidence="2">Uncharacterized protein</fullName>
    </submittedName>
</protein>
<evidence type="ECO:0000256" key="1">
    <source>
        <dbReference type="SAM" id="MobiDB-lite"/>
    </source>
</evidence>
<feature type="region of interest" description="Disordered" evidence="1">
    <location>
        <begin position="1"/>
        <end position="36"/>
    </location>
</feature>
<accession>A0A1C4FMS8</accession>
<reference evidence="2 3" key="1">
    <citation type="submission" date="2016-08" db="EMBL/GenBank/DDBJ databases">
        <authorList>
            <person name="Seilhamer J.J."/>
        </authorList>
    </citation>
    <scope>NUCLEOTIDE SEQUENCE [LARGE SCALE GENOMIC DNA]</scope>
    <source>
        <strain evidence="2 3">A37T2</strain>
    </source>
</reference>
<keyword evidence="3" id="KW-1185">Reference proteome</keyword>
<dbReference type="STRING" id="1335309.GA0116948_11556"/>
<name>A0A1C4FMS8_9BACT</name>
<dbReference type="EMBL" id="FMAR01000015">
    <property type="protein sequence ID" value="SCC56831.1"/>
    <property type="molecule type" value="Genomic_DNA"/>
</dbReference>
<evidence type="ECO:0000313" key="3">
    <source>
        <dbReference type="Proteomes" id="UP000242818"/>
    </source>
</evidence>
<dbReference type="RefSeq" id="WP_089714562.1">
    <property type="nucleotide sequence ID" value="NZ_FMAR01000015.1"/>
</dbReference>
<sequence length="61" mass="7195">MSTFFEKQSEAFWQKAKHMPPRPKGQDSTKGRSSLHQIIKTQEQADRFMQQLKWISGENTK</sequence>
<dbReference type="AlphaFoldDB" id="A0A1C4FMS8"/>